<dbReference type="Proteomes" id="UP001172778">
    <property type="component" value="Unassembled WGS sequence"/>
</dbReference>
<organism evidence="2 3">
    <name type="scientific">Parachitinimonas caeni</name>
    <dbReference type="NCBI Taxonomy" id="3031301"/>
    <lineage>
        <taxon>Bacteria</taxon>
        <taxon>Pseudomonadati</taxon>
        <taxon>Pseudomonadota</taxon>
        <taxon>Betaproteobacteria</taxon>
        <taxon>Neisseriales</taxon>
        <taxon>Chitinibacteraceae</taxon>
        <taxon>Parachitinimonas</taxon>
    </lineage>
</organism>
<sequence>MAQYSIADLYAKAFLAASPQQIIFRSTTVERVVSKPVPARTLDLAQIYFGLSEKKLDWFRDEFIKEDASFSLINNERETQLLATGILDQLVSFGDTIAILVLIVGHAMGKRPLPEFDWLLDNAQQSLSDYSVIFRAIEGVDTEIKPVIDQNLDKDDGQGDQALDTLNTVKRIRREAQQSSAAIAKSTSRALCELDCQIKLMREESQILWWLFGGYSKQLNQKFSDFSIHQAAILGAIDLGALTTYSELGPIAAPAVLERVIALGKKSKGATACELAKVIDSLPERALVQFNTTEQKLPPKLAPISTAISLASSCGKENWYSKYNEVTGLVASMECEPLQMAIQLYHELLLERHL</sequence>
<feature type="domain" description="GTPase-associated system helical" evidence="1">
    <location>
        <begin position="167"/>
        <end position="350"/>
    </location>
</feature>
<comment type="caution">
    <text evidence="2">The sequence shown here is derived from an EMBL/GenBank/DDBJ whole genome shotgun (WGS) entry which is preliminary data.</text>
</comment>
<name>A0ABT7E1N8_9NEIS</name>
<evidence type="ECO:0000313" key="3">
    <source>
        <dbReference type="Proteomes" id="UP001172778"/>
    </source>
</evidence>
<reference evidence="2" key="1">
    <citation type="submission" date="2023-03" db="EMBL/GenBank/DDBJ databases">
        <title>Chitinimonas shenzhenensis gen. nov., sp. nov., a novel member of family Burkholderiaceae isolated from activated sludge collected in Shen Zhen, China.</title>
        <authorList>
            <person name="Wang X."/>
        </authorList>
    </citation>
    <scope>NUCLEOTIDE SEQUENCE</scope>
    <source>
        <strain evidence="2">DQS-5</strain>
    </source>
</reference>
<keyword evidence="3" id="KW-1185">Reference proteome</keyword>
<dbReference type="RefSeq" id="WP_284102547.1">
    <property type="nucleotide sequence ID" value="NZ_JARRAF010000034.1"/>
</dbReference>
<dbReference type="InterPro" id="IPR045523">
    <property type="entry name" value="GASH"/>
</dbReference>
<evidence type="ECO:0000313" key="2">
    <source>
        <dbReference type="EMBL" id="MDK2126227.1"/>
    </source>
</evidence>
<protein>
    <submittedName>
        <fullName evidence="2">GTPase-associated system all-helical protein GASH</fullName>
    </submittedName>
</protein>
<proteinExistence type="predicted"/>
<dbReference type="EMBL" id="JARRAF010000034">
    <property type="protein sequence ID" value="MDK2126227.1"/>
    <property type="molecule type" value="Genomic_DNA"/>
</dbReference>
<dbReference type="Pfam" id="PF19994">
    <property type="entry name" value="GASH"/>
    <property type="match status" value="1"/>
</dbReference>
<accession>A0ABT7E1N8</accession>
<gene>
    <name evidence="2" type="ORF">PZA18_19465</name>
</gene>
<evidence type="ECO:0000259" key="1">
    <source>
        <dbReference type="Pfam" id="PF19994"/>
    </source>
</evidence>